<organism evidence="1 2">
    <name type="scientific">Streptomyces glaucus</name>
    <dbReference type="NCBI Taxonomy" id="284029"/>
    <lineage>
        <taxon>Bacteria</taxon>
        <taxon>Bacillati</taxon>
        <taxon>Actinomycetota</taxon>
        <taxon>Actinomycetes</taxon>
        <taxon>Kitasatosporales</taxon>
        <taxon>Streptomycetaceae</taxon>
        <taxon>Streptomyces</taxon>
    </lineage>
</organism>
<reference evidence="1 2" key="1">
    <citation type="journal article" date="2019" name="Int. J. Syst. Evol. Microbiol.">
        <title>The Global Catalogue of Microorganisms (GCM) 10K type strain sequencing project: providing services to taxonomists for standard genome sequencing and annotation.</title>
        <authorList>
            <consortium name="The Broad Institute Genomics Platform"/>
            <consortium name="The Broad Institute Genome Sequencing Center for Infectious Disease"/>
            <person name="Wu L."/>
            <person name="Ma J."/>
        </authorList>
    </citation>
    <scope>NUCLEOTIDE SEQUENCE [LARGE SCALE GENOMIC DNA]</scope>
    <source>
        <strain evidence="1 2">JCM 6922</strain>
    </source>
</reference>
<evidence type="ECO:0000313" key="2">
    <source>
        <dbReference type="Proteomes" id="UP001500460"/>
    </source>
</evidence>
<sequence length="152" mass="16315">MSLELRIRDGLPAETEAHLAIEPVRSGYGIVDQCGQKRLVSRCAPVRHDKQRDLVVGVQERELPTRPKTEVAPVQGSVVCAGQFSRMLRTVGASFSILSAGRRSSCGGSAVRPVRADAFREAAAWAERSADQLFPLVMGTGRNPEGVITAGC</sequence>
<name>A0ABN3KLK8_9ACTN</name>
<gene>
    <name evidence="1" type="ORF">GCM10010421_62680</name>
</gene>
<accession>A0ABN3KLK8</accession>
<dbReference type="Proteomes" id="UP001500460">
    <property type="component" value="Unassembled WGS sequence"/>
</dbReference>
<dbReference type="EMBL" id="BAAATK010000084">
    <property type="protein sequence ID" value="GAA2460686.1"/>
    <property type="molecule type" value="Genomic_DNA"/>
</dbReference>
<protein>
    <submittedName>
        <fullName evidence="1">Uncharacterized protein</fullName>
    </submittedName>
</protein>
<comment type="caution">
    <text evidence="1">The sequence shown here is derived from an EMBL/GenBank/DDBJ whole genome shotgun (WGS) entry which is preliminary data.</text>
</comment>
<evidence type="ECO:0000313" key="1">
    <source>
        <dbReference type="EMBL" id="GAA2460686.1"/>
    </source>
</evidence>
<proteinExistence type="predicted"/>
<keyword evidence="2" id="KW-1185">Reference proteome</keyword>